<accession>F4A328</accession>
<keyword evidence="6 7" id="KW-0472">Membrane</keyword>
<feature type="transmembrane region" description="Helical" evidence="7">
    <location>
        <begin position="165"/>
        <end position="185"/>
    </location>
</feature>
<dbReference type="InterPro" id="IPR000515">
    <property type="entry name" value="MetI-like"/>
</dbReference>
<organism evidence="9 10">
    <name type="scientific">Mahella australiensis (strain DSM 15567 / CIP 107919 / 50-1 BON)</name>
    <dbReference type="NCBI Taxonomy" id="697281"/>
    <lineage>
        <taxon>Bacteria</taxon>
        <taxon>Bacillati</taxon>
        <taxon>Bacillota</taxon>
        <taxon>Clostridia</taxon>
        <taxon>Thermoanaerobacterales</taxon>
        <taxon>Thermoanaerobacterales Family IV. Incertae Sedis</taxon>
        <taxon>Mahella</taxon>
    </lineage>
</organism>
<protein>
    <submittedName>
        <fullName evidence="9">Carbohydrate ABC transporter membrane protein 2, CUT1 family</fullName>
    </submittedName>
</protein>
<feature type="transmembrane region" description="Helical" evidence="7">
    <location>
        <begin position="129"/>
        <end position="153"/>
    </location>
</feature>
<feature type="transmembrane region" description="Helical" evidence="7">
    <location>
        <begin position="33"/>
        <end position="54"/>
    </location>
</feature>
<dbReference type="STRING" id="697281.Mahau_0019"/>
<evidence type="ECO:0000256" key="1">
    <source>
        <dbReference type="ARBA" id="ARBA00004651"/>
    </source>
</evidence>
<evidence type="ECO:0000256" key="6">
    <source>
        <dbReference type="ARBA" id="ARBA00023136"/>
    </source>
</evidence>
<evidence type="ECO:0000256" key="4">
    <source>
        <dbReference type="ARBA" id="ARBA00022692"/>
    </source>
</evidence>
<dbReference type="Gene3D" id="1.10.3720.10">
    <property type="entry name" value="MetI-like"/>
    <property type="match status" value="1"/>
</dbReference>
<dbReference type="RefSeq" id="WP_013779677.1">
    <property type="nucleotide sequence ID" value="NC_015520.1"/>
</dbReference>
<evidence type="ECO:0000259" key="8">
    <source>
        <dbReference type="PROSITE" id="PS50928"/>
    </source>
</evidence>
<dbReference type="Pfam" id="PF00528">
    <property type="entry name" value="BPD_transp_1"/>
    <property type="match status" value="1"/>
</dbReference>
<keyword evidence="10" id="KW-1185">Reference proteome</keyword>
<evidence type="ECO:0000256" key="5">
    <source>
        <dbReference type="ARBA" id="ARBA00022989"/>
    </source>
</evidence>
<dbReference type="CDD" id="cd06261">
    <property type="entry name" value="TM_PBP2"/>
    <property type="match status" value="1"/>
</dbReference>
<keyword evidence="3" id="KW-1003">Cell membrane</keyword>
<keyword evidence="5 7" id="KW-1133">Transmembrane helix</keyword>
<evidence type="ECO:0000256" key="3">
    <source>
        <dbReference type="ARBA" id="ARBA00022475"/>
    </source>
</evidence>
<evidence type="ECO:0000313" key="10">
    <source>
        <dbReference type="Proteomes" id="UP000008457"/>
    </source>
</evidence>
<dbReference type="SUPFAM" id="SSF161098">
    <property type="entry name" value="MetI-like"/>
    <property type="match status" value="1"/>
</dbReference>
<dbReference type="Proteomes" id="UP000008457">
    <property type="component" value="Chromosome"/>
</dbReference>
<evidence type="ECO:0000256" key="2">
    <source>
        <dbReference type="ARBA" id="ARBA00022448"/>
    </source>
</evidence>
<dbReference type="HOGENOM" id="CLU_016047_1_1_9"/>
<evidence type="ECO:0000313" key="9">
    <source>
        <dbReference type="EMBL" id="AEE95243.1"/>
    </source>
</evidence>
<comment type="subcellular location">
    <subcellularLocation>
        <location evidence="1 7">Cell membrane</location>
        <topology evidence="1 7">Multi-pass membrane protein</topology>
    </subcellularLocation>
</comment>
<dbReference type="PROSITE" id="PS50928">
    <property type="entry name" value="ABC_TM1"/>
    <property type="match status" value="1"/>
</dbReference>
<dbReference type="GO" id="GO:0055085">
    <property type="term" value="P:transmembrane transport"/>
    <property type="evidence" value="ECO:0007669"/>
    <property type="project" value="InterPro"/>
</dbReference>
<dbReference type="KEGG" id="mas:Mahau_0019"/>
<sequence length="303" mass="34491">MADTDMKQHPGVAAMTGSGWRARRARKRFFSKLFAHLVLIAGAVIFTFPLVWLVSTSLKPDTQIFKVPPELIPRPIMWENYVDMWTYFPFLQFLKNTLVIVVLSMAGVLISAPLVAYAFAKLKWPGRDFLFFILLGTMMLPGQVTMIPLYILFTNWGWVDTFLPLWVPAWFGGGAFNIFLIRQFLMTIPHEMEESALLDGANHLTIYTRIMLPLIQPVLTTVAIFQFMGAWNDFMGPLIYINDQTKYTLSLGLRLFQQQTSASTTEFGMMMAATTVMVIPVIVFFFLGQRRFIEGVVLTGMKA</sequence>
<reference evidence="9 10" key="2">
    <citation type="journal article" date="2011" name="Stand. Genomic Sci.">
        <title>Complete genome sequence of Mahella australiensis type strain (50-1 BON).</title>
        <authorList>
            <person name="Sikorski J."/>
            <person name="Teshima H."/>
            <person name="Nolan M."/>
            <person name="Lucas S."/>
            <person name="Hammon N."/>
            <person name="Deshpande S."/>
            <person name="Cheng J.F."/>
            <person name="Pitluck S."/>
            <person name="Liolios K."/>
            <person name="Pagani I."/>
            <person name="Ivanova N."/>
            <person name="Huntemann M."/>
            <person name="Mavromatis K."/>
            <person name="Ovchinikova G."/>
            <person name="Pati A."/>
            <person name="Tapia R."/>
            <person name="Han C."/>
            <person name="Goodwin L."/>
            <person name="Chen A."/>
            <person name="Palaniappan K."/>
            <person name="Land M."/>
            <person name="Hauser L."/>
            <person name="Ngatchou-Djao O.D."/>
            <person name="Rohde M."/>
            <person name="Pukall R."/>
            <person name="Spring S."/>
            <person name="Abt B."/>
            <person name="Goker M."/>
            <person name="Detter J.C."/>
            <person name="Woyke T."/>
            <person name="Bristow J."/>
            <person name="Markowitz V."/>
            <person name="Hugenholtz P."/>
            <person name="Eisen J.A."/>
            <person name="Kyrpides N.C."/>
            <person name="Klenk H.P."/>
            <person name="Lapidus A."/>
        </authorList>
    </citation>
    <scope>NUCLEOTIDE SEQUENCE [LARGE SCALE GENOMIC DNA]</scope>
    <source>
        <strain evidence="10">DSM 15567 / CIP 107919 / 50-1 BON</strain>
    </source>
</reference>
<feature type="transmembrane region" description="Helical" evidence="7">
    <location>
        <begin position="98"/>
        <end position="120"/>
    </location>
</feature>
<dbReference type="InterPro" id="IPR035906">
    <property type="entry name" value="MetI-like_sf"/>
</dbReference>
<name>F4A328_MAHA5</name>
<keyword evidence="2 7" id="KW-0813">Transport</keyword>
<evidence type="ECO:0000256" key="7">
    <source>
        <dbReference type="RuleBase" id="RU363032"/>
    </source>
</evidence>
<comment type="similarity">
    <text evidence="7">Belongs to the binding-protein-dependent transport system permease family.</text>
</comment>
<feature type="transmembrane region" description="Helical" evidence="7">
    <location>
        <begin position="267"/>
        <end position="287"/>
    </location>
</feature>
<dbReference type="EMBL" id="CP002360">
    <property type="protein sequence ID" value="AEE95243.1"/>
    <property type="molecule type" value="Genomic_DNA"/>
</dbReference>
<gene>
    <name evidence="9" type="ordered locus">Mahau_0019</name>
</gene>
<dbReference type="PANTHER" id="PTHR43744:SF8">
    <property type="entry name" value="SN-GLYCEROL-3-PHOSPHATE TRANSPORT SYSTEM PERMEASE PROTEIN UGPE"/>
    <property type="match status" value="1"/>
</dbReference>
<feature type="domain" description="ABC transmembrane type-1" evidence="8">
    <location>
        <begin position="94"/>
        <end position="288"/>
    </location>
</feature>
<dbReference type="eggNOG" id="COG0395">
    <property type="taxonomic scope" value="Bacteria"/>
</dbReference>
<feature type="transmembrane region" description="Helical" evidence="7">
    <location>
        <begin position="206"/>
        <end position="228"/>
    </location>
</feature>
<reference evidence="10" key="1">
    <citation type="submission" date="2010-11" db="EMBL/GenBank/DDBJ databases">
        <title>The complete genome of Mahella australiensis DSM 15567.</title>
        <authorList>
            <consortium name="US DOE Joint Genome Institute (JGI-PGF)"/>
            <person name="Lucas S."/>
            <person name="Copeland A."/>
            <person name="Lapidus A."/>
            <person name="Bruce D."/>
            <person name="Goodwin L."/>
            <person name="Pitluck S."/>
            <person name="Kyrpides N."/>
            <person name="Mavromatis K."/>
            <person name="Pagani I."/>
            <person name="Ivanova N."/>
            <person name="Teshima H."/>
            <person name="Brettin T."/>
            <person name="Detter J.C."/>
            <person name="Han C."/>
            <person name="Tapia R."/>
            <person name="Land M."/>
            <person name="Hauser L."/>
            <person name="Markowitz V."/>
            <person name="Cheng J.-F."/>
            <person name="Hugenholtz P."/>
            <person name="Woyke T."/>
            <person name="Wu D."/>
            <person name="Spring S."/>
            <person name="Pukall R."/>
            <person name="Steenblock K."/>
            <person name="Schneider S."/>
            <person name="Klenk H.-P."/>
            <person name="Eisen J.A."/>
        </authorList>
    </citation>
    <scope>NUCLEOTIDE SEQUENCE [LARGE SCALE GENOMIC DNA]</scope>
    <source>
        <strain evidence="10">DSM 15567 / CIP 107919 / 50-1 BON</strain>
    </source>
</reference>
<dbReference type="AlphaFoldDB" id="F4A328"/>
<keyword evidence="4 7" id="KW-0812">Transmembrane</keyword>
<dbReference type="GO" id="GO:0005886">
    <property type="term" value="C:plasma membrane"/>
    <property type="evidence" value="ECO:0007669"/>
    <property type="project" value="UniProtKB-SubCell"/>
</dbReference>
<dbReference type="PANTHER" id="PTHR43744">
    <property type="entry name" value="ABC TRANSPORTER PERMEASE PROTEIN MG189-RELATED-RELATED"/>
    <property type="match status" value="1"/>
</dbReference>
<proteinExistence type="inferred from homology"/>